<evidence type="ECO:0000256" key="5">
    <source>
        <dbReference type="ARBA" id="ARBA00022692"/>
    </source>
</evidence>
<evidence type="ECO:0000256" key="3">
    <source>
        <dbReference type="ARBA" id="ARBA00007971"/>
    </source>
</evidence>
<keyword evidence="6 11" id="KW-1133">Transmembrane helix</keyword>
<evidence type="ECO:0000256" key="8">
    <source>
        <dbReference type="ARBA" id="ARBA00023143"/>
    </source>
</evidence>
<dbReference type="InterPro" id="IPR013556">
    <property type="entry name" value="Flag_M-ring_C"/>
</dbReference>
<comment type="similarity">
    <text evidence="3 9">Belongs to the FliF family.</text>
</comment>
<evidence type="ECO:0000256" key="6">
    <source>
        <dbReference type="ARBA" id="ARBA00022989"/>
    </source>
</evidence>
<feature type="domain" description="Flagellar M-ring C-terminal" evidence="13">
    <location>
        <begin position="242"/>
        <end position="404"/>
    </location>
</feature>
<evidence type="ECO:0000313" key="14">
    <source>
        <dbReference type="EMBL" id="MDC7683179.1"/>
    </source>
</evidence>
<dbReference type="RefSeq" id="WP_272747657.1">
    <property type="nucleotide sequence ID" value="NZ_JAQQKX010000005.1"/>
</dbReference>
<keyword evidence="14" id="KW-0969">Cilium</keyword>
<keyword evidence="15" id="KW-1185">Reference proteome</keyword>
<dbReference type="EMBL" id="JAQQKX010000005">
    <property type="protein sequence ID" value="MDC7683179.1"/>
    <property type="molecule type" value="Genomic_DNA"/>
</dbReference>
<comment type="caution">
    <text evidence="14">The sequence shown here is derived from an EMBL/GenBank/DDBJ whole genome shotgun (WGS) entry which is preliminary data.</text>
</comment>
<evidence type="ECO:0000259" key="12">
    <source>
        <dbReference type="Pfam" id="PF01514"/>
    </source>
</evidence>
<gene>
    <name evidence="14" type="primary">fliF</name>
    <name evidence="14" type="ORF">PQU92_07815</name>
</gene>
<feature type="domain" description="Flagellar M-ring N-terminal" evidence="12">
    <location>
        <begin position="38"/>
        <end position="208"/>
    </location>
</feature>
<feature type="region of interest" description="Disordered" evidence="10">
    <location>
        <begin position="264"/>
        <end position="322"/>
    </location>
</feature>
<feature type="transmembrane region" description="Helical" evidence="11">
    <location>
        <begin position="12"/>
        <end position="31"/>
    </location>
</feature>
<evidence type="ECO:0000256" key="9">
    <source>
        <dbReference type="PIRNR" id="PIRNR004862"/>
    </source>
</evidence>
<sequence>MEFLKQFGLSRLAVIIGVSIGVAAVLAAVFLNMGGKPQALLYSNLDLKEASEITAALDQAGIKYEAKGDGSTLMVDRDSVGETRLMLASKGLPTAGSVGYELFDNAPALGQTEFVQNLNNQRALEGELARTISSLKGINSARVHLVMPKRELFQDEAAAPTASVVVGLSNGELSGDQVRAIRNLVAGAVPNLKANAVTLVDDKNRLLAAGGEDDALLGAGGAERKTEIEESLRKRVKEIVEGVVGPGAARVTVTAELDLNSITRKQTQYDPDGQVVRSTRTNSSADRANEAAPDGTVTAQSNIPGGDPNAGTTATGTQSETTDELTNYEISNTQTTEVVAPGAIKKLAVAVVVDGVSTPAADGKSPAAYAPRSAEDMQRLDQLVKAAIGFQQDRDTVEVLNVRFNRDANAVGGTEAKAGMFDFTKDDIMSAIQWLILAIVAILVLFFVARPLLKFVNGGAAGGVAGLSGPGGMGALPAGAAAGALGYNGEPGTDLAISAVDPRIDIAKIEGQVKASSVKRVSEFVDRHPDESISILRAWLHDN</sequence>
<dbReference type="PANTHER" id="PTHR30046">
    <property type="entry name" value="FLAGELLAR M-RING PROTEIN"/>
    <property type="match status" value="1"/>
</dbReference>
<evidence type="ECO:0000256" key="4">
    <source>
        <dbReference type="ARBA" id="ARBA00022475"/>
    </source>
</evidence>
<organism evidence="14 15">
    <name type="scientific">Asticcacaulis aquaticus</name>
    <dbReference type="NCBI Taxonomy" id="2984212"/>
    <lineage>
        <taxon>Bacteria</taxon>
        <taxon>Pseudomonadati</taxon>
        <taxon>Pseudomonadota</taxon>
        <taxon>Alphaproteobacteria</taxon>
        <taxon>Caulobacterales</taxon>
        <taxon>Caulobacteraceae</taxon>
        <taxon>Asticcacaulis</taxon>
    </lineage>
</organism>
<dbReference type="InterPro" id="IPR045851">
    <property type="entry name" value="AMP-bd_C_sf"/>
</dbReference>
<dbReference type="Gene3D" id="3.30.300.30">
    <property type="match status" value="1"/>
</dbReference>
<dbReference type="Proteomes" id="UP001214854">
    <property type="component" value="Unassembled WGS sequence"/>
</dbReference>
<keyword evidence="7 11" id="KW-0472">Membrane</keyword>
<keyword evidence="14" id="KW-0966">Cell projection</keyword>
<dbReference type="InterPro" id="IPR043427">
    <property type="entry name" value="YscJ/FliF"/>
</dbReference>
<dbReference type="PIRSF" id="PIRSF004862">
    <property type="entry name" value="FliF"/>
    <property type="match status" value="1"/>
</dbReference>
<evidence type="ECO:0000256" key="11">
    <source>
        <dbReference type="SAM" id="Phobius"/>
    </source>
</evidence>
<dbReference type="PANTHER" id="PTHR30046:SF0">
    <property type="entry name" value="FLAGELLAR M-RING PROTEIN"/>
    <property type="match status" value="1"/>
</dbReference>
<dbReference type="Gene3D" id="3.30.70.1530">
    <property type="entry name" value="Hypothetical protein rpa1041"/>
    <property type="match status" value="1"/>
</dbReference>
<dbReference type="InterPro" id="IPR000067">
    <property type="entry name" value="FlgMring_FliF"/>
</dbReference>
<keyword evidence="4" id="KW-1003">Cell membrane</keyword>
<evidence type="ECO:0000256" key="2">
    <source>
        <dbReference type="ARBA" id="ARBA00004651"/>
    </source>
</evidence>
<keyword evidence="8 9" id="KW-0975">Bacterial flagellum</keyword>
<dbReference type="Pfam" id="PF08345">
    <property type="entry name" value="YscJ_FliF_C"/>
    <property type="match status" value="1"/>
</dbReference>
<dbReference type="Pfam" id="PF01514">
    <property type="entry name" value="YscJ_FliF"/>
    <property type="match status" value="1"/>
</dbReference>
<evidence type="ECO:0000256" key="7">
    <source>
        <dbReference type="ARBA" id="ARBA00023136"/>
    </source>
</evidence>
<name>A0ABT5HT09_9CAUL</name>
<comment type="subcellular location">
    <subcellularLocation>
        <location evidence="1 9">Bacterial flagellum basal body</location>
    </subcellularLocation>
    <subcellularLocation>
        <location evidence="2">Cell membrane</location>
        <topology evidence="2">Multi-pass membrane protein</topology>
    </subcellularLocation>
</comment>
<reference evidence="14 15" key="1">
    <citation type="submission" date="2023-01" db="EMBL/GenBank/DDBJ databases">
        <title>Novel species of the genus Asticcacaulis isolated from rivers.</title>
        <authorList>
            <person name="Lu H."/>
        </authorList>
    </citation>
    <scope>NUCLEOTIDE SEQUENCE [LARGE SCALE GENOMIC DNA]</scope>
    <source>
        <strain evidence="14 15">BYS171W</strain>
    </source>
</reference>
<feature type="transmembrane region" description="Helical" evidence="11">
    <location>
        <begin position="431"/>
        <end position="449"/>
    </location>
</feature>
<evidence type="ECO:0000256" key="10">
    <source>
        <dbReference type="SAM" id="MobiDB-lite"/>
    </source>
</evidence>
<accession>A0ABT5HT09</accession>
<evidence type="ECO:0000256" key="1">
    <source>
        <dbReference type="ARBA" id="ARBA00004117"/>
    </source>
</evidence>
<comment type="function">
    <text evidence="9">The M ring may be actively involved in energy transduction.</text>
</comment>
<keyword evidence="5 11" id="KW-0812">Transmembrane</keyword>
<evidence type="ECO:0000313" key="15">
    <source>
        <dbReference type="Proteomes" id="UP001214854"/>
    </source>
</evidence>
<protein>
    <recommendedName>
        <fullName evidence="9">Flagellar M-ring protein</fullName>
    </recommendedName>
</protein>
<dbReference type="InterPro" id="IPR006182">
    <property type="entry name" value="FliF_N_dom"/>
</dbReference>
<dbReference type="NCBIfam" id="TIGR00206">
    <property type="entry name" value="fliF"/>
    <property type="match status" value="1"/>
</dbReference>
<proteinExistence type="inferred from homology"/>
<evidence type="ECO:0000259" key="13">
    <source>
        <dbReference type="Pfam" id="PF08345"/>
    </source>
</evidence>
<keyword evidence="14" id="KW-0282">Flagellum</keyword>
<dbReference type="PRINTS" id="PR01009">
    <property type="entry name" value="FLGMRINGFLIF"/>
</dbReference>
<feature type="compositionally biased region" description="Polar residues" evidence="10">
    <location>
        <begin position="276"/>
        <end position="286"/>
    </location>
</feature>